<keyword evidence="6" id="KW-0031">Aminopeptidase</keyword>
<dbReference type="KEGG" id="glz:GLAREA_01745"/>
<dbReference type="RefSeq" id="XP_008087152.1">
    <property type="nucleotide sequence ID" value="XM_008088961.1"/>
</dbReference>
<dbReference type="Pfam" id="PF01470">
    <property type="entry name" value="Peptidase_C15"/>
    <property type="match status" value="1"/>
</dbReference>
<dbReference type="GO" id="GO:0004177">
    <property type="term" value="F:aminopeptidase activity"/>
    <property type="evidence" value="ECO:0007669"/>
    <property type="project" value="UniProtKB-KW"/>
</dbReference>
<keyword evidence="3" id="KW-0645">Protease</keyword>
<dbReference type="EMBL" id="KE145371">
    <property type="protein sequence ID" value="EPE25833.1"/>
    <property type="molecule type" value="Genomic_DNA"/>
</dbReference>
<organism evidence="6 7">
    <name type="scientific">Glarea lozoyensis (strain ATCC 20868 / MF5171)</name>
    <dbReference type="NCBI Taxonomy" id="1116229"/>
    <lineage>
        <taxon>Eukaryota</taxon>
        <taxon>Fungi</taxon>
        <taxon>Dikarya</taxon>
        <taxon>Ascomycota</taxon>
        <taxon>Pezizomycotina</taxon>
        <taxon>Leotiomycetes</taxon>
        <taxon>Helotiales</taxon>
        <taxon>Helotiaceae</taxon>
        <taxon>Glarea</taxon>
    </lineage>
</organism>
<dbReference type="eggNOG" id="KOG4755">
    <property type="taxonomic scope" value="Eukaryota"/>
</dbReference>
<dbReference type="GeneID" id="19460803"/>
<dbReference type="InterPro" id="IPR016125">
    <property type="entry name" value="Peptidase_C15-like"/>
</dbReference>
<evidence type="ECO:0000313" key="6">
    <source>
        <dbReference type="EMBL" id="EPE25833.1"/>
    </source>
</evidence>
<dbReference type="HOGENOM" id="CLU_043960_0_0_1"/>
<evidence type="ECO:0000256" key="3">
    <source>
        <dbReference type="ARBA" id="ARBA00022670"/>
    </source>
</evidence>
<keyword evidence="4" id="KW-0378">Hydrolase</keyword>
<dbReference type="Proteomes" id="UP000016922">
    <property type="component" value="Unassembled WGS sequence"/>
</dbReference>
<protein>
    <submittedName>
        <fullName evidence="6">Pyrrolidone carboxyl peptidase (Pyroglutamate aminopeptidase)</fullName>
    </submittedName>
</protein>
<dbReference type="InterPro" id="IPR000816">
    <property type="entry name" value="Peptidase_C15"/>
</dbReference>
<dbReference type="PANTHER" id="PTHR23402">
    <property type="entry name" value="PROTEASE FAMILY C15 PYROGLUTAMYL-PEPTIDASE I-RELATED"/>
    <property type="match status" value="1"/>
</dbReference>
<dbReference type="InterPro" id="IPR036440">
    <property type="entry name" value="Peptidase_C15-like_sf"/>
</dbReference>
<dbReference type="OrthoDB" id="407146at2759"/>
<reference evidence="6 7" key="1">
    <citation type="journal article" date="2013" name="BMC Genomics">
        <title>Genomics-driven discovery of the pneumocandin biosynthetic gene cluster in the fungus Glarea lozoyensis.</title>
        <authorList>
            <person name="Chen L."/>
            <person name="Yue Q."/>
            <person name="Zhang X."/>
            <person name="Xiang M."/>
            <person name="Wang C."/>
            <person name="Li S."/>
            <person name="Che Y."/>
            <person name="Ortiz-Lopez F.J."/>
            <person name="Bills G.F."/>
            <person name="Liu X."/>
            <person name="An Z."/>
        </authorList>
    </citation>
    <scope>NUCLEOTIDE SEQUENCE [LARGE SCALE GENOMIC DNA]</scope>
    <source>
        <strain evidence="7">ATCC 20868 / MF5171</strain>
    </source>
</reference>
<gene>
    <name evidence="6" type="ORF">GLAREA_01745</name>
</gene>
<sequence length="220" mass="24801">MAENDDQEVSYALKVLVTGFGAFQDIKVNPSWEICSQLPPYISWRGLDIQIITPPNPLEAAYHTLLSVVPPLLDEHKPDIVLHIGLAVERDYFAIEKGAEKEGYHQYPDVRRKVFTKAETKKIWGKGSGRLNSSISIEDVVARWAKNAPQGLEVKQSDDVGSYVCGFVYYTSLEYFERRSHGERPVLFLHVPPLEGEEEVDKGKEVFLALIRAIVESRSG</sequence>
<dbReference type="SUPFAM" id="SSF53182">
    <property type="entry name" value="Pyrrolidone carboxyl peptidase (pyroglutamate aminopeptidase)"/>
    <property type="match status" value="1"/>
</dbReference>
<dbReference type="PANTHER" id="PTHR23402:SF1">
    <property type="entry name" value="PYROGLUTAMYL-PEPTIDASE I"/>
    <property type="match status" value="1"/>
</dbReference>
<comment type="similarity">
    <text evidence="1">Belongs to the peptidase C15 family.</text>
</comment>
<keyword evidence="5" id="KW-0788">Thiol protease</keyword>
<proteinExistence type="inferred from homology"/>
<dbReference type="PRINTS" id="PR00706">
    <property type="entry name" value="PYROGLUPTASE"/>
</dbReference>
<evidence type="ECO:0000256" key="2">
    <source>
        <dbReference type="ARBA" id="ARBA00022490"/>
    </source>
</evidence>
<dbReference type="AlphaFoldDB" id="S3DGY2"/>
<dbReference type="GO" id="GO:0016920">
    <property type="term" value="F:pyroglutamyl-peptidase activity"/>
    <property type="evidence" value="ECO:0007669"/>
    <property type="project" value="InterPro"/>
</dbReference>
<evidence type="ECO:0000256" key="4">
    <source>
        <dbReference type="ARBA" id="ARBA00022801"/>
    </source>
</evidence>
<name>S3DGY2_GLAL2</name>
<dbReference type="OMA" id="IWEDFQP"/>
<dbReference type="GO" id="GO:0006508">
    <property type="term" value="P:proteolysis"/>
    <property type="evidence" value="ECO:0007669"/>
    <property type="project" value="UniProtKB-KW"/>
</dbReference>
<dbReference type="STRING" id="1116229.S3DGY2"/>
<dbReference type="Gene3D" id="3.40.630.20">
    <property type="entry name" value="Peptidase C15, pyroglutamyl peptidase I-like"/>
    <property type="match status" value="1"/>
</dbReference>
<keyword evidence="7" id="KW-1185">Reference proteome</keyword>
<dbReference type="GO" id="GO:0005829">
    <property type="term" value="C:cytosol"/>
    <property type="evidence" value="ECO:0007669"/>
    <property type="project" value="InterPro"/>
</dbReference>
<evidence type="ECO:0000313" key="7">
    <source>
        <dbReference type="Proteomes" id="UP000016922"/>
    </source>
</evidence>
<evidence type="ECO:0000256" key="1">
    <source>
        <dbReference type="ARBA" id="ARBA00006641"/>
    </source>
</evidence>
<accession>S3DGY2</accession>
<evidence type="ECO:0000256" key="5">
    <source>
        <dbReference type="ARBA" id="ARBA00022807"/>
    </source>
</evidence>
<keyword evidence="2" id="KW-0963">Cytoplasm</keyword>